<comment type="similarity">
    <text evidence="2">Belongs to the class-V pyridoxal-phosphate-dependent aminotransferase family.</text>
</comment>
<keyword evidence="5" id="KW-0808">Transferase</keyword>
<evidence type="ECO:0000313" key="6">
    <source>
        <dbReference type="Proteomes" id="UP001333102"/>
    </source>
</evidence>
<evidence type="ECO:0000256" key="2">
    <source>
        <dbReference type="ARBA" id="ARBA00009236"/>
    </source>
</evidence>
<keyword evidence="6" id="KW-1185">Reference proteome</keyword>
<evidence type="ECO:0000256" key="3">
    <source>
        <dbReference type="ARBA" id="ARBA00022898"/>
    </source>
</evidence>
<dbReference type="PANTHER" id="PTHR21152">
    <property type="entry name" value="AMINOTRANSFERASE CLASS V"/>
    <property type="match status" value="1"/>
</dbReference>
<dbReference type="InterPro" id="IPR015422">
    <property type="entry name" value="PyrdxlP-dep_Trfase_small"/>
</dbReference>
<organism evidence="5 6">
    <name type="scientific">Geochorda subterranea</name>
    <dbReference type="NCBI Taxonomy" id="3109564"/>
    <lineage>
        <taxon>Bacteria</taxon>
        <taxon>Bacillati</taxon>
        <taxon>Bacillota</taxon>
        <taxon>Limnochordia</taxon>
        <taxon>Limnochordales</taxon>
        <taxon>Geochordaceae</taxon>
        <taxon>Geochorda</taxon>
    </lineage>
</organism>
<protein>
    <submittedName>
        <fullName evidence="5">Alanine--glyoxylate aminotransferase family protein</fullName>
    </submittedName>
</protein>
<dbReference type="InterPro" id="IPR015421">
    <property type="entry name" value="PyrdxlP-dep_Trfase_major"/>
</dbReference>
<reference evidence="6" key="1">
    <citation type="submission" date="2023-12" db="EMBL/GenBank/DDBJ databases">
        <title>Novel isolates from deep terrestrial aquifers shed light on the physiology and ecology of the class Limnochordia.</title>
        <authorList>
            <person name="Karnachuk O.V."/>
            <person name="Lukina A.P."/>
            <person name="Avakyan M.R."/>
            <person name="Kadnikov V."/>
            <person name="Begmatov S."/>
            <person name="Beletsky A.V."/>
            <person name="Mardanov A.V."/>
            <person name="Ravin N.V."/>
        </authorList>
    </citation>
    <scope>NUCLEOTIDE SEQUENCE [LARGE SCALE GENOMIC DNA]</scope>
    <source>
        <strain evidence="6">LN</strain>
    </source>
</reference>
<comment type="cofactor">
    <cofactor evidence="1">
        <name>pyridoxal 5'-phosphate</name>
        <dbReference type="ChEBI" id="CHEBI:597326"/>
    </cofactor>
</comment>
<gene>
    <name evidence="5" type="ORF">VLY81_11830</name>
</gene>
<keyword evidence="3" id="KW-0663">Pyridoxal phosphate</keyword>
<dbReference type="Proteomes" id="UP001333102">
    <property type="component" value="Chromosome"/>
</dbReference>
<dbReference type="InterPro" id="IPR000192">
    <property type="entry name" value="Aminotrans_V_dom"/>
</dbReference>
<dbReference type="InterPro" id="IPR015424">
    <property type="entry name" value="PyrdxlP-dep_Trfase"/>
</dbReference>
<sequence length="393" mass="42046">MDPLAMVPQVVLMGPGPSLVHPATLRAMAAPTLGHLDPRFLAIMDETVARLREVFETANRLTLPVSGTGTAGMETALANVVEPGDRVVVVVAGYFGQRMVEMARRLGAEVDVVEVAWGHAADVEAVAAALRRGRAPKALAVVHAETSTGVLQPLREIAAQAHEVGALVVVDAVTSLGGVPVEVDATGLDVCYSGSQKCLSCPPGLAPVTVSPRALETMERRRHDVYSWYLDLRLVARYWGQERFYHHTAPVNMVYALRQALELIREEGLVARFERHRQVARALWAGLEAMGLRLAVGEPGLRIPSLTTVWVPEGVEDAPIRQTLLHEHGIEIGGGLGPWKGRVWRIGTMGESARLRYVIQLLAALGASLRRAGVRVDVGAALAAAGSVGQAAT</sequence>
<evidence type="ECO:0000256" key="1">
    <source>
        <dbReference type="ARBA" id="ARBA00001933"/>
    </source>
</evidence>
<keyword evidence="5" id="KW-0032">Aminotransferase</keyword>
<dbReference type="Pfam" id="PF00266">
    <property type="entry name" value="Aminotran_5"/>
    <property type="match status" value="1"/>
</dbReference>
<dbReference type="GO" id="GO:0008483">
    <property type="term" value="F:transaminase activity"/>
    <property type="evidence" value="ECO:0007669"/>
    <property type="project" value="UniProtKB-KW"/>
</dbReference>
<accession>A0ABZ1BNF7</accession>
<dbReference type="CDD" id="cd06451">
    <property type="entry name" value="AGAT_like"/>
    <property type="match status" value="1"/>
</dbReference>
<evidence type="ECO:0000259" key="4">
    <source>
        <dbReference type="Pfam" id="PF00266"/>
    </source>
</evidence>
<dbReference type="Gene3D" id="3.40.640.10">
    <property type="entry name" value="Type I PLP-dependent aspartate aminotransferase-like (Major domain)"/>
    <property type="match status" value="1"/>
</dbReference>
<name>A0ABZ1BNF7_9FIRM</name>
<dbReference type="PANTHER" id="PTHR21152:SF40">
    <property type="entry name" value="ALANINE--GLYOXYLATE AMINOTRANSFERASE"/>
    <property type="match status" value="1"/>
</dbReference>
<feature type="domain" description="Aminotransferase class V" evidence="4">
    <location>
        <begin position="32"/>
        <end position="335"/>
    </location>
</feature>
<dbReference type="SUPFAM" id="SSF53383">
    <property type="entry name" value="PLP-dependent transferases"/>
    <property type="match status" value="1"/>
</dbReference>
<dbReference type="EMBL" id="CP141614">
    <property type="protein sequence ID" value="WRP14103.1"/>
    <property type="molecule type" value="Genomic_DNA"/>
</dbReference>
<dbReference type="Gene3D" id="3.90.1150.10">
    <property type="entry name" value="Aspartate Aminotransferase, domain 1"/>
    <property type="match status" value="1"/>
</dbReference>
<dbReference type="InterPro" id="IPR024169">
    <property type="entry name" value="SP_NH2Trfase/AEP_transaminase"/>
</dbReference>
<dbReference type="RefSeq" id="WP_324668398.1">
    <property type="nucleotide sequence ID" value="NZ_CP141614.1"/>
</dbReference>
<proteinExistence type="inferred from homology"/>
<dbReference type="PIRSF" id="PIRSF000524">
    <property type="entry name" value="SPT"/>
    <property type="match status" value="1"/>
</dbReference>
<evidence type="ECO:0000313" key="5">
    <source>
        <dbReference type="EMBL" id="WRP14103.1"/>
    </source>
</evidence>